<gene>
    <name evidence="1" type="ORF">HPLM_LOCUS19638</name>
</gene>
<protein>
    <submittedName>
        <fullName evidence="3">Core-2/I-branching beta-1,6-N-acetylglucosaminyltransferase family protein</fullName>
    </submittedName>
</protein>
<evidence type="ECO:0000313" key="1">
    <source>
        <dbReference type="EMBL" id="VDO78406.1"/>
    </source>
</evidence>
<sequence length="197" mass="22475">MRVIRNEVTQQAERYRERTKKYYDDKKAVDKSYSARVGGRVFVKMQPRERSHAKHLKIAFKCDGQISPSVNERPGSPLSSRRCSQKIIVSHLIPSVPPPAAGERIQCVLDAARVLAVWKGAKTTLFYYRSFREVRRSNNMLFAGGVRTVMWVMPPKEPEDAFSWIQFTATVDLWLSYGAHVWMVNGPRSCDDVAGIV</sequence>
<organism evidence="3">
    <name type="scientific">Haemonchus placei</name>
    <name type="common">Barber's pole worm</name>
    <dbReference type="NCBI Taxonomy" id="6290"/>
    <lineage>
        <taxon>Eukaryota</taxon>
        <taxon>Metazoa</taxon>
        <taxon>Ecdysozoa</taxon>
        <taxon>Nematoda</taxon>
        <taxon>Chromadorea</taxon>
        <taxon>Rhabditida</taxon>
        <taxon>Rhabditina</taxon>
        <taxon>Rhabditomorpha</taxon>
        <taxon>Strongyloidea</taxon>
        <taxon>Trichostrongylidae</taxon>
        <taxon>Haemonchus</taxon>
    </lineage>
</organism>
<reference evidence="1 2" key="2">
    <citation type="submission" date="2018-11" db="EMBL/GenBank/DDBJ databases">
        <authorList>
            <consortium name="Pathogen Informatics"/>
        </authorList>
    </citation>
    <scope>NUCLEOTIDE SEQUENCE [LARGE SCALE GENOMIC DNA]</scope>
    <source>
        <strain evidence="1 2">MHpl1</strain>
    </source>
</reference>
<keyword evidence="2" id="KW-1185">Reference proteome</keyword>
<dbReference type="AlphaFoldDB" id="A0A0N4X5K4"/>
<dbReference type="EMBL" id="UZAF01021470">
    <property type="protein sequence ID" value="VDO78406.1"/>
    <property type="molecule type" value="Genomic_DNA"/>
</dbReference>
<evidence type="ECO:0000313" key="3">
    <source>
        <dbReference type="WBParaSite" id="HPLM_0001964601-mRNA-1"/>
    </source>
</evidence>
<dbReference type="OrthoDB" id="5866377at2759"/>
<evidence type="ECO:0000313" key="2">
    <source>
        <dbReference type="Proteomes" id="UP000268014"/>
    </source>
</evidence>
<name>A0A0N4X5K4_HAEPC</name>
<accession>A0A0N4X5K4</accession>
<dbReference type="Proteomes" id="UP000268014">
    <property type="component" value="Unassembled WGS sequence"/>
</dbReference>
<proteinExistence type="predicted"/>
<dbReference type="WBParaSite" id="HPLM_0001964601-mRNA-1">
    <property type="protein sequence ID" value="HPLM_0001964601-mRNA-1"/>
    <property type="gene ID" value="HPLM_0001964601"/>
</dbReference>
<reference evidence="3" key="1">
    <citation type="submission" date="2017-02" db="UniProtKB">
        <authorList>
            <consortium name="WormBaseParasite"/>
        </authorList>
    </citation>
    <scope>IDENTIFICATION</scope>
</reference>